<evidence type="ECO:0000313" key="1">
    <source>
        <dbReference type="EMBL" id="TGY76657.1"/>
    </source>
</evidence>
<reference evidence="1" key="1">
    <citation type="submission" date="2019-04" db="EMBL/GenBank/DDBJ databases">
        <title>Microbes associate with the intestines of laboratory mice.</title>
        <authorList>
            <person name="Navarre W."/>
            <person name="Wong E."/>
            <person name="Huang K."/>
            <person name="Tropini C."/>
            <person name="Ng K."/>
            <person name="Yu B."/>
        </authorList>
    </citation>
    <scope>NUCLEOTIDE SEQUENCE</scope>
    <source>
        <strain evidence="1">NM04_E33</strain>
    </source>
</reference>
<name>A0AC61RD28_9BACT</name>
<keyword evidence="1" id="KW-0378">Hydrolase</keyword>
<keyword evidence="2" id="KW-1185">Reference proteome</keyword>
<keyword evidence="1" id="KW-0255">Endonuclease</keyword>
<sequence length="1273" mass="146294">MKILGLDLGIGSVGWCLIEIDEENHPLLIHAIGSRILSISPTESDNFCKGKGETVCSQRTFMRTARKGLDRYQMRRKILSLELAKLGMISSDNSLLTLSPLQTWQLRADAATTGKRLSLAEIGRVLLMLNQRRGYRHSKSDDSDSSQKSYVTDVNQRYSDLNGMTPGQFFATKLKESETTSSAGKNVYDYRIKGYVLPRKAYEEEFYRIMEVQGEFYPEILNDATVKKLHDIIFYQRPLKSCKRLVSVCEFESLKFINKTNGKEVITGPKVAPRTSPIAQETRLWETVNNIRLKNFSNKKRVRKDSQPGLFDEEMSQSKDFRLLQYEYIPNQEERTRIFNFLNTNEKLTQTQLLKILGLKASDGFRWEGAPKNGLEGNRTYTQLKEALGDLAESMPDILRFNIEYENTDIVDQDTGEIISRVKMNRRNSATGKNDGEIYPQYQDEPLYRLWHTVYSSSSKEELSKAIEKQFGITDKEVIDRLYKIDFVKPGYSNRSAKFMRKLLPYLKDGYLYSEACTFVGVNHSDSLTKEENERRVLKKHIDNIEKGELRQPVVEKILNQMINIVNALIEKYGEIDEIRVELARELKQSKDQRAETTSNIAKRERENAAIAIKIKEQGLVASRRNIQKYRLWEESGHRCIYCGKTLSLGEFLGGHGGEIEHIVPRSILFDDSMTNKACSCSHCNKEKNNRTAYDYMSGKSEADFNRYVANIDTLLKEKKISRTKHDRFMMSQSEIPQDFLDRDLRQSQYIAKKAREILFEVCRNVYATSGSVTDFLRHTWGYDNILHNLNIKRYEQADLVEEVSYEHEGQTHKELRIKDWSKRLDHRHHAVDALVIALTRQGYIQRLSNLNTQRDKMYADIQGQSNEFKEKFHLLEKWAELLPHFPVNIAADTIDSIAVSIKSGKKLSTPGKRYIYRNGKRKLVQDNILVPRGALHQETVFGKIKLQDNGKDLKYAFSNPELIADDDIRNLVINRIQEADGDFKKALKALKRSPLIIAKNGKEKEITSIDCYKETFVTRADLSALTAPGIQRIVDKSIREAALDRLAECKNDIKKYQQSFEENPIYIGNDVRHPVKRVRIFSNDNLVPIRKDSTGKAVAFASSGNNHHVAFYEKDGKVTEVIVSAWTGMKRKLIGLPVIIKDPDEAWTRLIDMRESDDVREVADTLPPVGSRFLYSLKIGDMCLLGLTPEQLSDALDMNDMKTLTAHLYRVQTLSTGDYRFRLHTWTNVDAKNARPDTEMKALYRIRSYNAITLSNLIPVSVDNLGQIKILK</sequence>
<dbReference type="Proteomes" id="UP000306319">
    <property type="component" value="Unassembled WGS sequence"/>
</dbReference>
<evidence type="ECO:0000313" key="2">
    <source>
        <dbReference type="Proteomes" id="UP000306319"/>
    </source>
</evidence>
<dbReference type="EMBL" id="SRYB01000037">
    <property type="protein sequence ID" value="TGY76657.1"/>
    <property type="molecule type" value="Genomic_DNA"/>
</dbReference>
<comment type="caution">
    <text evidence="1">The sequence shown here is derived from an EMBL/GenBank/DDBJ whole genome shotgun (WGS) entry which is preliminary data.</text>
</comment>
<protein>
    <submittedName>
        <fullName evidence="1">Type II CRISPR RNA-guided endonuclease Cas9</fullName>
    </submittedName>
</protein>
<proteinExistence type="predicted"/>
<keyword evidence="1" id="KW-0540">Nuclease</keyword>
<organism evidence="1 2">
    <name type="scientific">Lepagella muris</name>
    <dbReference type="NCBI Taxonomy" id="3032870"/>
    <lineage>
        <taxon>Bacteria</taxon>
        <taxon>Pseudomonadati</taxon>
        <taxon>Bacteroidota</taxon>
        <taxon>Bacteroidia</taxon>
        <taxon>Bacteroidales</taxon>
        <taxon>Muribaculaceae</taxon>
        <taxon>Lepagella</taxon>
    </lineage>
</organism>
<accession>A0AC61RD28</accession>
<gene>
    <name evidence="1" type="primary">cas9</name>
    <name evidence="1" type="ORF">E5331_17610</name>
</gene>